<dbReference type="EMBL" id="BAUT01000003">
    <property type="protein sequence ID" value="GAE24641.1"/>
    <property type="molecule type" value="Genomic_DNA"/>
</dbReference>
<evidence type="ECO:0000313" key="1">
    <source>
        <dbReference type="EMBL" id="GAE24641.1"/>
    </source>
</evidence>
<protein>
    <recommendedName>
        <fullName evidence="3">Thioredoxin reductase</fullName>
    </recommendedName>
</protein>
<name>W4PXR1_9BACI</name>
<comment type="caution">
    <text evidence="1">The sequence shown here is derived from an EMBL/GenBank/DDBJ whole genome shotgun (WGS) entry which is preliminary data.</text>
</comment>
<accession>W4PXR1</accession>
<sequence>MQARYRGSVPQELKMRLLREERAGRLDIILDEVAEASYKDSQIYLTLNHGSTVADRVLLATGFHATPPGIHWLNETIEKEHLQCATCGYPIISEKSLEWGKNLYVIGALSELVVGPVARNISGARRGAERIVSQLI</sequence>
<gene>
    <name evidence="1" type="ORF">JCM9140_584</name>
</gene>
<evidence type="ECO:0008006" key="3">
    <source>
        <dbReference type="Google" id="ProtNLM"/>
    </source>
</evidence>
<proteinExistence type="predicted"/>
<dbReference type="STRING" id="1236970.JCM9140_584"/>
<dbReference type="PANTHER" id="PTHR38663">
    <property type="match status" value="1"/>
</dbReference>
<dbReference type="SUPFAM" id="SSF51905">
    <property type="entry name" value="FAD/NAD(P)-binding domain"/>
    <property type="match status" value="1"/>
</dbReference>
<dbReference type="PANTHER" id="PTHR38663:SF1">
    <property type="entry name" value="L-ORNITHINE N(5)-MONOOXYGENASE"/>
    <property type="match status" value="1"/>
</dbReference>
<dbReference type="AlphaFoldDB" id="W4PXR1"/>
<dbReference type="InterPro" id="IPR036188">
    <property type="entry name" value="FAD/NAD-bd_sf"/>
</dbReference>
<reference evidence="1" key="1">
    <citation type="journal article" date="2014" name="Genome Announc.">
        <title>Draft Genome Sequences of Three Alkaliphilic Bacillus Strains, Bacillus wakoensis JCM 9140T, Bacillus akibai JCM 9157T, and Bacillus hemicellulosilyticus JCM 9152T.</title>
        <authorList>
            <person name="Yuki M."/>
            <person name="Oshima K."/>
            <person name="Suda W."/>
            <person name="Oshida Y."/>
            <person name="Kitamura K."/>
            <person name="Iida T."/>
            <person name="Hattori M."/>
            <person name="Ohkuma M."/>
        </authorList>
    </citation>
    <scope>NUCLEOTIDE SEQUENCE [LARGE SCALE GENOMIC DNA]</scope>
    <source>
        <strain evidence="1">JCM 9140</strain>
    </source>
</reference>
<keyword evidence="2" id="KW-1185">Reference proteome</keyword>
<organism evidence="1 2">
    <name type="scientific">Halalkalibacter wakoensis JCM 9140</name>
    <dbReference type="NCBI Taxonomy" id="1236970"/>
    <lineage>
        <taxon>Bacteria</taxon>
        <taxon>Bacillati</taxon>
        <taxon>Bacillota</taxon>
        <taxon>Bacilli</taxon>
        <taxon>Bacillales</taxon>
        <taxon>Bacillaceae</taxon>
        <taxon>Halalkalibacter</taxon>
    </lineage>
</organism>
<dbReference type="Gene3D" id="3.50.50.60">
    <property type="entry name" value="FAD/NAD(P)-binding domain"/>
    <property type="match status" value="2"/>
</dbReference>
<evidence type="ECO:0000313" key="2">
    <source>
        <dbReference type="Proteomes" id="UP000018890"/>
    </source>
</evidence>
<dbReference type="Proteomes" id="UP000018890">
    <property type="component" value="Unassembled WGS sequence"/>
</dbReference>